<evidence type="ECO:0000313" key="9">
    <source>
        <dbReference type="Proteomes" id="UP001500368"/>
    </source>
</evidence>
<sequence>MKILITPTSLSQNLGIAALDPLRERGAELVANPYGRPMTADELVPALGDVDGVIAGLDTFSAEVFAAAPQLAVVARYGVGYDRIDLQAARSAGVRVTNTPGANGHSVAELAVGLMFAVARQIPQTSTAVAAGEWPRFQGIELAGRRLGVLGLGAIGAATARMAQGIGMEVLGCDPGLSAEQIGQLGVTAAELEEIFAHSDVLSLHIPLNEHTRHIVSAERINAMPQGAIIINTARGGLIDEQAAAQALDAGHLHGIGLDAYETEPPTDSPLVGHPRVVATPHSGAHSEESVQRTAAAAVKNLLAVLDGGQPLNPVD</sequence>
<dbReference type="InterPro" id="IPR029753">
    <property type="entry name" value="D-isomer_DH_CS"/>
</dbReference>
<dbReference type="SUPFAM" id="SSF51735">
    <property type="entry name" value="NAD(P)-binding Rossmann-fold domains"/>
    <property type="match status" value="1"/>
</dbReference>
<name>A0ABP9G559_9MICC</name>
<dbReference type="Proteomes" id="UP001500368">
    <property type="component" value="Unassembled WGS sequence"/>
</dbReference>
<accession>A0ABP9G559</accession>
<keyword evidence="3 5" id="KW-0560">Oxidoreductase</keyword>
<evidence type="ECO:0000259" key="7">
    <source>
        <dbReference type="Pfam" id="PF02826"/>
    </source>
</evidence>
<dbReference type="InterPro" id="IPR006139">
    <property type="entry name" value="D-isomer_2_OHA_DH_cat_dom"/>
</dbReference>
<evidence type="ECO:0000256" key="1">
    <source>
        <dbReference type="ARBA" id="ARBA00005854"/>
    </source>
</evidence>
<dbReference type="PANTHER" id="PTHR42789">
    <property type="entry name" value="D-ISOMER SPECIFIC 2-HYDROXYACID DEHYDROGENASE FAMILY PROTEIN (AFU_ORTHOLOGUE AFUA_6G10090)"/>
    <property type="match status" value="1"/>
</dbReference>
<dbReference type="InterPro" id="IPR050857">
    <property type="entry name" value="D-2-hydroxyacid_DH"/>
</dbReference>
<dbReference type="EMBL" id="BAABLW010000007">
    <property type="protein sequence ID" value="GAA4926041.1"/>
    <property type="molecule type" value="Genomic_DNA"/>
</dbReference>
<comment type="similarity">
    <text evidence="1 5">Belongs to the D-isomer specific 2-hydroxyacid dehydrogenase family.</text>
</comment>
<proteinExistence type="inferred from homology"/>
<evidence type="ECO:0000256" key="3">
    <source>
        <dbReference type="ARBA" id="ARBA00023002"/>
    </source>
</evidence>
<dbReference type="PROSITE" id="PS00670">
    <property type="entry name" value="D_2_HYDROXYACID_DH_2"/>
    <property type="match status" value="1"/>
</dbReference>
<dbReference type="InterPro" id="IPR036291">
    <property type="entry name" value="NAD(P)-bd_dom_sf"/>
</dbReference>
<dbReference type="SUPFAM" id="SSF52283">
    <property type="entry name" value="Formate/glycerate dehydrogenase catalytic domain-like"/>
    <property type="match status" value="1"/>
</dbReference>
<organism evidence="8 9">
    <name type="scientific">Nesterenkonia rhizosphaerae</name>
    <dbReference type="NCBI Taxonomy" id="1348272"/>
    <lineage>
        <taxon>Bacteria</taxon>
        <taxon>Bacillati</taxon>
        <taxon>Actinomycetota</taxon>
        <taxon>Actinomycetes</taxon>
        <taxon>Micrococcales</taxon>
        <taxon>Micrococcaceae</taxon>
        <taxon>Nesterenkonia</taxon>
    </lineage>
</organism>
<keyword evidence="2" id="KW-0028">Amino-acid biosynthesis</keyword>
<dbReference type="PROSITE" id="PS00671">
    <property type="entry name" value="D_2_HYDROXYACID_DH_3"/>
    <property type="match status" value="1"/>
</dbReference>
<dbReference type="InterPro" id="IPR029752">
    <property type="entry name" value="D-isomer_DH_CS1"/>
</dbReference>
<feature type="domain" description="D-isomer specific 2-hydroxyacid dehydrogenase catalytic" evidence="6">
    <location>
        <begin position="19"/>
        <end position="315"/>
    </location>
</feature>
<dbReference type="RefSeq" id="WP_345478321.1">
    <property type="nucleotide sequence ID" value="NZ_BAABLW010000007.1"/>
</dbReference>
<feature type="domain" description="D-isomer specific 2-hydroxyacid dehydrogenase NAD-binding" evidence="7">
    <location>
        <begin position="112"/>
        <end position="284"/>
    </location>
</feature>
<evidence type="ECO:0000256" key="4">
    <source>
        <dbReference type="ARBA" id="ARBA00023027"/>
    </source>
</evidence>
<dbReference type="PANTHER" id="PTHR42789:SF1">
    <property type="entry name" value="D-ISOMER SPECIFIC 2-HYDROXYACID DEHYDROGENASE FAMILY PROTEIN (AFU_ORTHOLOGUE AFUA_6G10090)"/>
    <property type="match status" value="1"/>
</dbReference>
<dbReference type="PROSITE" id="PS00065">
    <property type="entry name" value="D_2_HYDROXYACID_DH_1"/>
    <property type="match status" value="1"/>
</dbReference>
<keyword evidence="9" id="KW-1185">Reference proteome</keyword>
<dbReference type="InterPro" id="IPR006140">
    <property type="entry name" value="D-isomer_DH_NAD-bd"/>
</dbReference>
<keyword evidence="4" id="KW-0520">NAD</keyword>
<protein>
    <submittedName>
        <fullName evidence="8">Phosphoglycerate dehydrogenase</fullName>
    </submittedName>
</protein>
<evidence type="ECO:0000259" key="6">
    <source>
        <dbReference type="Pfam" id="PF00389"/>
    </source>
</evidence>
<reference evidence="9" key="1">
    <citation type="journal article" date="2019" name="Int. J. Syst. Evol. Microbiol.">
        <title>The Global Catalogue of Microorganisms (GCM) 10K type strain sequencing project: providing services to taxonomists for standard genome sequencing and annotation.</title>
        <authorList>
            <consortium name="The Broad Institute Genomics Platform"/>
            <consortium name="The Broad Institute Genome Sequencing Center for Infectious Disease"/>
            <person name="Wu L."/>
            <person name="Ma J."/>
        </authorList>
    </citation>
    <scope>NUCLEOTIDE SEQUENCE [LARGE SCALE GENOMIC DNA]</scope>
    <source>
        <strain evidence="9">JCM 19129</strain>
    </source>
</reference>
<dbReference type="CDD" id="cd12172">
    <property type="entry name" value="PGDH_like_2"/>
    <property type="match status" value="1"/>
</dbReference>
<gene>
    <name evidence="8" type="ORF">GCM10025790_24800</name>
</gene>
<dbReference type="Gene3D" id="3.40.50.720">
    <property type="entry name" value="NAD(P)-binding Rossmann-like Domain"/>
    <property type="match status" value="2"/>
</dbReference>
<evidence type="ECO:0000256" key="5">
    <source>
        <dbReference type="RuleBase" id="RU003719"/>
    </source>
</evidence>
<comment type="caution">
    <text evidence="8">The sequence shown here is derived from an EMBL/GenBank/DDBJ whole genome shotgun (WGS) entry which is preliminary data.</text>
</comment>
<dbReference type="Pfam" id="PF00389">
    <property type="entry name" value="2-Hacid_dh"/>
    <property type="match status" value="1"/>
</dbReference>
<evidence type="ECO:0000256" key="2">
    <source>
        <dbReference type="ARBA" id="ARBA00022605"/>
    </source>
</evidence>
<evidence type="ECO:0000313" key="8">
    <source>
        <dbReference type="EMBL" id="GAA4926041.1"/>
    </source>
</evidence>
<dbReference type="Pfam" id="PF02826">
    <property type="entry name" value="2-Hacid_dh_C"/>
    <property type="match status" value="1"/>
</dbReference>